<proteinExistence type="predicted"/>
<feature type="transmembrane region" description="Helical" evidence="7">
    <location>
        <begin position="296"/>
        <end position="316"/>
    </location>
</feature>
<dbReference type="PANTHER" id="PTHR23517">
    <property type="entry name" value="RESISTANCE PROTEIN MDTM, PUTATIVE-RELATED-RELATED"/>
    <property type="match status" value="1"/>
</dbReference>
<comment type="subcellular location">
    <subcellularLocation>
        <location evidence="1">Cell membrane</location>
        <topology evidence="1">Multi-pass membrane protein</topology>
    </subcellularLocation>
</comment>
<evidence type="ECO:0000313" key="9">
    <source>
        <dbReference type="EMBL" id="GMG88615.1"/>
    </source>
</evidence>
<feature type="transmembrane region" description="Helical" evidence="7">
    <location>
        <begin position="99"/>
        <end position="119"/>
    </location>
</feature>
<dbReference type="EMBL" id="BSYJ01000007">
    <property type="protein sequence ID" value="GMG88615.1"/>
    <property type="molecule type" value="Genomic_DNA"/>
</dbReference>
<name>A0ABQ6M2P6_9GAMM</name>
<gene>
    <name evidence="9" type="ORF">MNKW57_29360</name>
</gene>
<evidence type="ECO:0000256" key="3">
    <source>
        <dbReference type="ARBA" id="ARBA00022475"/>
    </source>
</evidence>
<keyword evidence="3" id="KW-1003">Cell membrane</keyword>
<sequence length="448" mass="47099">MNSIERRALAGLSSLYVFRMLGLFMLLPVLSLYGTEYTGATPMLLGVALGAYGLSQALLQIPLGMLSDRLGRKPVIFAGLAVFALGSVVAATSDSVWGVIAGRVLQGAGAIAGATMALLADVTRDENRGKAMAAIGAAIGLAFMLAVLLGPALAARGGLEAIFWASAGMALAGMLILWRLVPTPFTRRRDGSLSRARLRTVLASADIRRLVTSVFFLHLLLTALFVPLPVLLVEQLQLPADAHWKLYAPVMLLAFVLMLPGMIWAEKRQAIRLAFCVGALGLGAGFGMLLAPLAGWVLVLALLLFFVAFNLLEALLPAQLTRVAPVDAKGTASGVYATLQFLGAFVGGVAGGWLYGAYGYQGVALFGMGVVAVWLLLLAGMRVPAKTQTHVFSAEGAHLQELQRRLAGFPGVVEIVAVPEDCVAYVRARVGEFDVSSARAMAAALPQA</sequence>
<feature type="transmembrane region" description="Helical" evidence="7">
    <location>
        <begin position="75"/>
        <end position="93"/>
    </location>
</feature>
<feature type="transmembrane region" description="Helical" evidence="7">
    <location>
        <begin position="12"/>
        <end position="34"/>
    </location>
</feature>
<evidence type="ECO:0000256" key="1">
    <source>
        <dbReference type="ARBA" id="ARBA00004651"/>
    </source>
</evidence>
<evidence type="ECO:0000313" key="10">
    <source>
        <dbReference type="Proteomes" id="UP001224392"/>
    </source>
</evidence>
<comment type="caution">
    <text evidence="9">The sequence shown here is derived from an EMBL/GenBank/DDBJ whole genome shotgun (WGS) entry which is preliminary data.</text>
</comment>
<dbReference type="Gene3D" id="1.20.1250.20">
    <property type="entry name" value="MFS general substrate transporter like domains"/>
    <property type="match status" value="1"/>
</dbReference>
<dbReference type="InterPro" id="IPR020846">
    <property type="entry name" value="MFS_dom"/>
</dbReference>
<dbReference type="Proteomes" id="UP001224392">
    <property type="component" value="Unassembled WGS sequence"/>
</dbReference>
<keyword evidence="2" id="KW-0813">Transport</keyword>
<evidence type="ECO:0000256" key="7">
    <source>
        <dbReference type="SAM" id="Phobius"/>
    </source>
</evidence>
<dbReference type="PANTHER" id="PTHR23517:SF2">
    <property type="entry name" value="MULTIDRUG RESISTANCE PROTEIN MDTH"/>
    <property type="match status" value="1"/>
</dbReference>
<feature type="transmembrane region" description="Helical" evidence="7">
    <location>
        <begin position="271"/>
        <end position="290"/>
    </location>
</feature>
<reference evidence="9 10" key="1">
    <citation type="submission" date="2023-04" db="EMBL/GenBank/DDBJ databases">
        <title>Marinobulbifer ophiurae gen. nov., sp. Nov., isolate from tissue of brittle star Ophioplocus japonicus.</title>
        <authorList>
            <person name="Kawano K."/>
            <person name="Sawayama S."/>
            <person name="Nakagawa S."/>
        </authorList>
    </citation>
    <scope>NUCLEOTIDE SEQUENCE [LARGE SCALE GENOMIC DNA]</scope>
    <source>
        <strain evidence="9 10">NKW57</strain>
    </source>
</reference>
<dbReference type="InterPro" id="IPR005829">
    <property type="entry name" value="Sugar_transporter_CS"/>
</dbReference>
<dbReference type="PROSITE" id="PS50850">
    <property type="entry name" value="MFS"/>
    <property type="match status" value="1"/>
</dbReference>
<feature type="transmembrane region" description="Helical" evidence="7">
    <location>
        <begin position="207"/>
        <end position="226"/>
    </location>
</feature>
<dbReference type="RefSeq" id="WP_285765225.1">
    <property type="nucleotide sequence ID" value="NZ_BSYJ01000007.1"/>
</dbReference>
<feature type="transmembrane region" description="Helical" evidence="7">
    <location>
        <begin position="40"/>
        <end position="63"/>
    </location>
</feature>
<dbReference type="CDD" id="cd17472">
    <property type="entry name" value="MFS_YajR_like"/>
    <property type="match status" value="1"/>
</dbReference>
<evidence type="ECO:0000256" key="4">
    <source>
        <dbReference type="ARBA" id="ARBA00022692"/>
    </source>
</evidence>
<evidence type="ECO:0000259" key="8">
    <source>
        <dbReference type="PROSITE" id="PS50850"/>
    </source>
</evidence>
<organism evidence="9 10">
    <name type="scientific">Biformimicrobium ophioploci</name>
    <dbReference type="NCBI Taxonomy" id="3036711"/>
    <lineage>
        <taxon>Bacteria</taxon>
        <taxon>Pseudomonadati</taxon>
        <taxon>Pseudomonadota</taxon>
        <taxon>Gammaproteobacteria</taxon>
        <taxon>Cellvibrionales</taxon>
        <taxon>Microbulbiferaceae</taxon>
        <taxon>Biformimicrobium</taxon>
    </lineage>
</organism>
<keyword evidence="5 7" id="KW-1133">Transmembrane helix</keyword>
<accession>A0ABQ6M2P6</accession>
<feature type="transmembrane region" description="Helical" evidence="7">
    <location>
        <begin position="362"/>
        <end position="380"/>
    </location>
</feature>
<evidence type="ECO:0000256" key="2">
    <source>
        <dbReference type="ARBA" id="ARBA00022448"/>
    </source>
</evidence>
<dbReference type="SUPFAM" id="SSF103473">
    <property type="entry name" value="MFS general substrate transporter"/>
    <property type="match status" value="1"/>
</dbReference>
<keyword evidence="6 7" id="KW-0472">Membrane</keyword>
<dbReference type="InterPro" id="IPR050171">
    <property type="entry name" value="MFS_Transporters"/>
</dbReference>
<dbReference type="InterPro" id="IPR036259">
    <property type="entry name" value="MFS_trans_sf"/>
</dbReference>
<keyword evidence="10" id="KW-1185">Reference proteome</keyword>
<evidence type="ECO:0000256" key="5">
    <source>
        <dbReference type="ARBA" id="ARBA00022989"/>
    </source>
</evidence>
<keyword evidence="4 7" id="KW-0812">Transmembrane</keyword>
<feature type="transmembrane region" description="Helical" evidence="7">
    <location>
        <begin position="131"/>
        <end position="155"/>
    </location>
</feature>
<feature type="transmembrane region" description="Helical" evidence="7">
    <location>
        <begin position="161"/>
        <end position="181"/>
    </location>
</feature>
<dbReference type="Pfam" id="PF07690">
    <property type="entry name" value="MFS_1"/>
    <property type="match status" value="1"/>
</dbReference>
<feature type="domain" description="Major facilitator superfamily (MFS) profile" evidence="8">
    <location>
        <begin position="8"/>
        <end position="387"/>
    </location>
</feature>
<dbReference type="PROSITE" id="PS00216">
    <property type="entry name" value="SUGAR_TRANSPORT_1"/>
    <property type="match status" value="1"/>
</dbReference>
<feature type="transmembrane region" description="Helical" evidence="7">
    <location>
        <begin position="336"/>
        <end position="356"/>
    </location>
</feature>
<dbReference type="InterPro" id="IPR011701">
    <property type="entry name" value="MFS"/>
</dbReference>
<feature type="transmembrane region" description="Helical" evidence="7">
    <location>
        <begin position="246"/>
        <end position="264"/>
    </location>
</feature>
<evidence type="ECO:0000256" key="6">
    <source>
        <dbReference type="ARBA" id="ARBA00023136"/>
    </source>
</evidence>
<protein>
    <submittedName>
        <fullName evidence="9">MFS transporter</fullName>
    </submittedName>
</protein>